<dbReference type="STRING" id="153721.MYP_578"/>
<dbReference type="SUPFAM" id="SSF51905">
    <property type="entry name" value="FAD/NAD(P)-binding domain"/>
    <property type="match status" value="1"/>
</dbReference>
<dbReference type="PRINTS" id="PR00411">
    <property type="entry name" value="PNDRDTASEI"/>
</dbReference>
<feature type="domain" description="RsdA/BaiN/AoA(So)-like insert" evidence="5">
    <location>
        <begin position="190"/>
        <end position="350"/>
    </location>
</feature>
<proteinExistence type="predicted"/>
<dbReference type="Gene3D" id="1.10.8.260">
    <property type="entry name" value="HI0933 insert domain-like"/>
    <property type="match status" value="1"/>
</dbReference>
<dbReference type="PROSITE" id="PS51257">
    <property type="entry name" value="PROKAR_LIPOPROTEIN"/>
    <property type="match status" value="1"/>
</dbReference>
<evidence type="ECO:0000259" key="5">
    <source>
        <dbReference type="Pfam" id="PF22780"/>
    </source>
</evidence>
<dbReference type="OrthoDB" id="9773233at2"/>
<dbReference type="Pfam" id="PF03486">
    <property type="entry name" value="HI0933_like"/>
    <property type="match status" value="1"/>
</dbReference>
<feature type="domain" description="RsdA/BaiN/AoA(So)-like Rossmann fold-like" evidence="4">
    <location>
        <begin position="5"/>
        <end position="403"/>
    </location>
</feature>
<keyword evidence="2" id="KW-0285">Flavoprotein</keyword>
<name>A0A098LAA6_9BACT</name>
<evidence type="ECO:0000313" key="6">
    <source>
        <dbReference type="EMBL" id="GAL83352.1"/>
    </source>
</evidence>
<evidence type="ECO:0000256" key="1">
    <source>
        <dbReference type="ARBA" id="ARBA00001974"/>
    </source>
</evidence>
<comment type="caution">
    <text evidence="6">The sequence shown here is derived from an EMBL/GenBank/DDBJ whole genome shotgun (WGS) entry which is preliminary data.</text>
</comment>
<dbReference type="Gene3D" id="2.40.30.10">
    <property type="entry name" value="Translation factors"/>
    <property type="match status" value="1"/>
</dbReference>
<dbReference type="EMBL" id="BBLT01000001">
    <property type="protein sequence ID" value="GAL83352.1"/>
    <property type="molecule type" value="Genomic_DNA"/>
</dbReference>
<evidence type="ECO:0008006" key="8">
    <source>
        <dbReference type="Google" id="ProtNLM"/>
    </source>
</evidence>
<dbReference type="PANTHER" id="PTHR42887:SF2">
    <property type="entry name" value="OS12G0638800 PROTEIN"/>
    <property type="match status" value="1"/>
</dbReference>
<dbReference type="InterPro" id="IPR004792">
    <property type="entry name" value="BaiN-like"/>
</dbReference>
<keyword evidence="7" id="KW-1185">Reference proteome</keyword>
<reference evidence="6 7" key="1">
    <citation type="submission" date="2014-09" db="EMBL/GenBank/DDBJ databases">
        <title>Sporocytophaga myxococcoides PG-01 genome sequencing.</title>
        <authorList>
            <person name="Liu L."/>
            <person name="Gao P.J."/>
            <person name="Chen G.J."/>
            <person name="Wang L.S."/>
        </authorList>
    </citation>
    <scope>NUCLEOTIDE SEQUENCE [LARGE SCALE GENOMIC DNA]</scope>
    <source>
        <strain evidence="6 7">PG-01</strain>
    </source>
</reference>
<dbReference type="NCBIfam" id="TIGR00275">
    <property type="entry name" value="aminoacetone oxidase family FAD-binding enzyme"/>
    <property type="match status" value="1"/>
</dbReference>
<dbReference type="InterPro" id="IPR023166">
    <property type="entry name" value="BaiN-like_dom_sf"/>
</dbReference>
<dbReference type="Gene3D" id="3.50.50.60">
    <property type="entry name" value="FAD/NAD(P)-binding domain"/>
    <property type="match status" value="1"/>
</dbReference>
<keyword evidence="3" id="KW-0274">FAD</keyword>
<evidence type="ECO:0000256" key="3">
    <source>
        <dbReference type="ARBA" id="ARBA00022827"/>
    </source>
</evidence>
<dbReference type="Pfam" id="PF22780">
    <property type="entry name" value="HI0933_like_1st"/>
    <property type="match status" value="1"/>
</dbReference>
<accession>A0A098LAA6</accession>
<dbReference type="InterPro" id="IPR057661">
    <property type="entry name" value="RsdA/BaiN/AoA(So)_Rossmann"/>
</dbReference>
<dbReference type="Proteomes" id="UP000030185">
    <property type="component" value="Unassembled WGS sequence"/>
</dbReference>
<dbReference type="SUPFAM" id="SSF160996">
    <property type="entry name" value="HI0933 insert domain-like"/>
    <property type="match status" value="1"/>
</dbReference>
<dbReference type="AlphaFoldDB" id="A0A098LAA6"/>
<dbReference type="InterPro" id="IPR055178">
    <property type="entry name" value="RsdA/BaiN/AoA(So)-like_dom"/>
</dbReference>
<dbReference type="eggNOG" id="COG2081">
    <property type="taxonomic scope" value="Bacteria"/>
</dbReference>
<dbReference type="InterPro" id="IPR036188">
    <property type="entry name" value="FAD/NAD-bd_sf"/>
</dbReference>
<organism evidence="6 7">
    <name type="scientific">Sporocytophaga myxococcoides</name>
    <dbReference type="NCBI Taxonomy" id="153721"/>
    <lineage>
        <taxon>Bacteria</taxon>
        <taxon>Pseudomonadati</taxon>
        <taxon>Bacteroidota</taxon>
        <taxon>Cytophagia</taxon>
        <taxon>Cytophagales</taxon>
        <taxon>Cytophagaceae</taxon>
        <taxon>Sporocytophaga</taxon>
    </lineage>
</organism>
<protein>
    <recommendedName>
        <fullName evidence="8">Flavoprotein</fullName>
    </recommendedName>
</protein>
<gene>
    <name evidence="6" type="ORF">MYP_578</name>
</gene>
<dbReference type="PRINTS" id="PR00368">
    <property type="entry name" value="FADPNR"/>
</dbReference>
<sequence>MRPKKVVVIGGGAAGFFGAISCARFNSEAEITLLEKSNKFLSKVKVSGGGRCNVTNGCFDINLLLKGYPRGGKALKYTFQQFSVKDTIGWFESRGAELKQEEDGRIFPQSDNSQTIIDCLIREARVMGVKLMEGFGTKSIRKNETGGFSIQLFGGELLYCDEILIATGGNPNQESYQWLKDLGHEIKEPVPSLFTFNVPDSPFRDLQGISVPLAKVRVRGSKLEETGPILITHWGLSGPAILRLSAWGARELAKEQYRFIAHVNWISGNEESLRSTLSEIKLLHPKKTVIGHPFFNLPRRLWERICELSDISTGLKWVDMSKKNMNKLLENLLRSEFGVKGKTTFKEEFVTCGGVSLDSIDIHTMESKSCPGLYFAGEVLDIDGITGGYNFQAAWSTGFVAGKSIAEK</sequence>
<comment type="cofactor">
    <cofactor evidence="1">
        <name>FAD</name>
        <dbReference type="ChEBI" id="CHEBI:57692"/>
    </cofactor>
</comment>
<dbReference type="PANTHER" id="PTHR42887">
    <property type="entry name" value="OS12G0638800 PROTEIN"/>
    <property type="match status" value="1"/>
</dbReference>
<evidence type="ECO:0000259" key="4">
    <source>
        <dbReference type="Pfam" id="PF03486"/>
    </source>
</evidence>
<evidence type="ECO:0000256" key="2">
    <source>
        <dbReference type="ARBA" id="ARBA00022630"/>
    </source>
</evidence>
<evidence type="ECO:0000313" key="7">
    <source>
        <dbReference type="Proteomes" id="UP000030185"/>
    </source>
</evidence>
<dbReference type="RefSeq" id="WP_045458075.1">
    <property type="nucleotide sequence ID" value="NZ_BBLT01000001.1"/>
</dbReference>